<evidence type="ECO:0000256" key="1">
    <source>
        <dbReference type="ARBA" id="ARBA00000707"/>
    </source>
</evidence>
<evidence type="ECO:0000256" key="7">
    <source>
        <dbReference type="SAM" id="MobiDB-lite"/>
    </source>
</evidence>
<evidence type="ECO:0000256" key="3">
    <source>
        <dbReference type="ARBA" id="ARBA00022670"/>
    </source>
</evidence>
<organism evidence="9 10">
    <name type="scientific">Lepraria finkii</name>
    <dbReference type="NCBI Taxonomy" id="1340010"/>
    <lineage>
        <taxon>Eukaryota</taxon>
        <taxon>Fungi</taxon>
        <taxon>Dikarya</taxon>
        <taxon>Ascomycota</taxon>
        <taxon>Pezizomycotina</taxon>
        <taxon>Lecanoromycetes</taxon>
        <taxon>OSLEUM clade</taxon>
        <taxon>Lecanoromycetidae</taxon>
        <taxon>Lecanorales</taxon>
        <taxon>Lecanorineae</taxon>
        <taxon>Stereocaulaceae</taxon>
        <taxon>Lepraria</taxon>
    </lineage>
</organism>
<evidence type="ECO:0000313" key="9">
    <source>
        <dbReference type="EMBL" id="KAL2057814.1"/>
    </source>
</evidence>
<evidence type="ECO:0000259" key="8">
    <source>
        <dbReference type="Pfam" id="PF21403"/>
    </source>
</evidence>
<sequence length="165" mass="17586">MRVRIRGPNGQATISLAETAIVGDLRSQIAEKTSISNFDIKYGYPPKPLILKDHQDSTKLLETGLKLDGEQLIISESIGPISSHASSATDSSKPQEPNANSFSNGSTSSQSTGTASSFSFEGVGKAPLHQPNKPTSPFLQPANRPTHSTHLSFPCLNMLPPWSSA</sequence>
<dbReference type="EC" id="3.4.19.12" evidence="2"/>
<name>A0ABR4BM18_9LECA</name>
<evidence type="ECO:0000313" key="10">
    <source>
        <dbReference type="Proteomes" id="UP001590951"/>
    </source>
</evidence>
<feature type="region of interest" description="Disordered" evidence="7">
    <location>
        <begin position="79"/>
        <end position="154"/>
    </location>
</feature>
<dbReference type="EMBL" id="JBHFEH010000004">
    <property type="protein sequence ID" value="KAL2057814.1"/>
    <property type="molecule type" value="Genomic_DNA"/>
</dbReference>
<feature type="domain" description="OTU1 Ubl" evidence="8">
    <location>
        <begin position="1"/>
        <end position="49"/>
    </location>
</feature>
<keyword evidence="3" id="KW-0645">Protease</keyword>
<keyword evidence="10" id="KW-1185">Reference proteome</keyword>
<evidence type="ECO:0000256" key="5">
    <source>
        <dbReference type="ARBA" id="ARBA00022801"/>
    </source>
</evidence>
<evidence type="ECO:0000256" key="4">
    <source>
        <dbReference type="ARBA" id="ARBA00022786"/>
    </source>
</evidence>
<keyword evidence="6" id="KW-0788">Thiol protease</keyword>
<proteinExistence type="predicted"/>
<protein>
    <recommendedName>
        <fullName evidence="2">ubiquitinyl hydrolase 1</fullName>
        <ecNumber evidence="2">3.4.19.12</ecNumber>
    </recommendedName>
</protein>
<feature type="compositionally biased region" description="Low complexity" evidence="7">
    <location>
        <begin position="82"/>
        <end position="120"/>
    </location>
</feature>
<comment type="catalytic activity">
    <reaction evidence="1">
        <text>Thiol-dependent hydrolysis of ester, thioester, amide, peptide and isopeptide bonds formed by the C-terminal Gly of ubiquitin (a 76-residue protein attached to proteins as an intracellular targeting signal).</text>
        <dbReference type="EC" id="3.4.19.12"/>
    </reaction>
</comment>
<keyword evidence="5" id="KW-0378">Hydrolase</keyword>
<reference evidence="9 10" key="1">
    <citation type="submission" date="2024-09" db="EMBL/GenBank/DDBJ databases">
        <title>Rethinking Asexuality: The Enigmatic Case of Functional Sexual Genes in Lepraria (Stereocaulaceae).</title>
        <authorList>
            <person name="Doellman M."/>
            <person name="Sun Y."/>
            <person name="Barcenas-Pena A."/>
            <person name="Lumbsch H.T."/>
            <person name="Grewe F."/>
        </authorList>
    </citation>
    <scope>NUCLEOTIDE SEQUENCE [LARGE SCALE GENOMIC DNA]</scope>
    <source>
        <strain evidence="9 10">Grewe 0041</strain>
    </source>
</reference>
<dbReference type="Gene3D" id="3.10.20.90">
    <property type="entry name" value="Phosphatidylinositol 3-kinase Catalytic Subunit, Chain A, domain 1"/>
    <property type="match status" value="1"/>
</dbReference>
<feature type="compositionally biased region" description="Polar residues" evidence="7">
    <location>
        <begin position="132"/>
        <end position="151"/>
    </location>
</feature>
<dbReference type="Proteomes" id="UP001590951">
    <property type="component" value="Unassembled WGS sequence"/>
</dbReference>
<evidence type="ECO:0000256" key="6">
    <source>
        <dbReference type="ARBA" id="ARBA00022807"/>
    </source>
</evidence>
<comment type="caution">
    <text evidence="9">The sequence shown here is derived from an EMBL/GenBank/DDBJ whole genome shotgun (WGS) entry which is preliminary data.</text>
</comment>
<evidence type="ECO:0000256" key="2">
    <source>
        <dbReference type="ARBA" id="ARBA00012759"/>
    </source>
</evidence>
<gene>
    <name evidence="9" type="ORF">ABVK25_002198</name>
</gene>
<accession>A0ABR4BM18</accession>
<keyword evidence="4" id="KW-0833">Ubl conjugation pathway</keyword>
<dbReference type="InterPro" id="IPR048857">
    <property type="entry name" value="OTU1_Ubl"/>
</dbReference>
<dbReference type="Pfam" id="PF21403">
    <property type="entry name" value="OTU1_UBXL"/>
    <property type="match status" value="1"/>
</dbReference>